<protein>
    <submittedName>
        <fullName evidence="8">Type II secretion system F family protein</fullName>
    </submittedName>
</protein>
<dbReference type="EMBL" id="JAFIRR010000180">
    <property type="protein sequence ID" value="MCO6419226.1"/>
    <property type="molecule type" value="Genomic_DNA"/>
</dbReference>
<comment type="caution">
    <text evidence="8">The sequence shown here is derived from an EMBL/GenBank/DDBJ whole genome shotgun (WGS) entry which is preliminary data.</text>
</comment>
<dbReference type="PANTHER" id="PTHR35007">
    <property type="entry name" value="INTEGRAL MEMBRANE PROTEIN-RELATED"/>
    <property type="match status" value="1"/>
</dbReference>
<dbReference type="Pfam" id="PF00482">
    <property type="entry name" value="T2SSF"/>
    <property type="match status" value="1"/>
</dbReference>
<evidence type="ECO:0000256" key="4">
    <source>
        <dbReference type="ARBA" id="ARBA00022989"/>
    </source>
</evidence>
<keyword evidence="3 6" id="KW-0812">Transmembrane</keyword>
<name>A0ABT1DBB5_9PROT</name>
<evidence type="ECO:0000256" key="5">
    <source>
        <dbReference type="ARBA" id="ARBA00023136"/>
    </source>
</evidence>
<feature type="domain" description="Type II secretion system protein GspF" evidence="7">
    <location>
        <begin position="177"/>
        <end position="305"/>
    </location>
</feature>
<dbReference type="InterPro" id="IPR018076">
    <property type="entry name" value="T2SS_GspF_dom"/>
</dbReference>
<proteinExistence type="predicted"/>
<evidence type="ECO:0000256" key="2">
    <source>
        <dbReference type="ARBA" id="ARBA00022475"/>
    </source>
</evidence>
<evidence type="ECO:0000256" key="6">
    <source>
        <dbReference type="SAM" id="Phobius"/>
    </source>
</evidence>
<feature type="transmembrane region" description="Helical" evidence="6">
    <location>
        <begin position="109"/>
        <end position="132"/>
    </location>
</feature>
<organism evidence="8 9">
    <name type="scientific">Siccirubricoccus soli</name>
    <dbReference type="NCBI Taxonomy" id="2899147"/>
    <lineage>
        <taxon>Bacteria</taxon>
        <taxon>Pseudomonadati</taxon>
        <taxon>Pseudomonadota</taxon>
        <taxon>Alphaproteobacteria</taxon>
        <taxon>Acetobacterales</taxon>
        <taxon>Roseomonadaceae</taxon>
        <taxon>Siccirubricoccus</taxon>
    </lineage>
</organism>
<evidence type="ECO:0000313" key="9">
    <source>
        <dbReference type="Proteomes" id="UP001523392"/>
    </source>
</evidence>
<keyword evidence="9" id="KW-1185">Reference proteome</keyword>
<keyword evidence="4 6" id="KW-1133">Transmembrane helix</keyword>
<dbReference type="RefSeq" id="WP_252955847.1">
    <property type="nucleotide sequence ID" value="NZ_JAFIRR010000180.1"/>
</dbReference>
<comment type="subcellular location">
    <subcellularLocation>
        <location evidence="1">Cell membrane</location>
        <topology evidence="1">Multi-pass membrane protein</topology>
    </subcellularLocation>
</comment>
<evidence type="ECO:0000256" key="3">
    <source>
        <dbReference type="ARBA" id="ARBA00022692"/>
    </source>
</evidence>
<dbReference type="Proteomes" id="UP001523392">
    <property type="component" value="Unassembled WGS sequence"/>
</dbReference>
<evidence type="ECO:0000259" key="7">
    <source>
        <dbReference type="Pfam" id="PF00482"/>
    </source>
</evidence>
<keyword evidence="2" id="KW-1003">Cell membrane</keyword>
<evidence type="ECO:0000313" key="8">
    <source>
        <dbReference type="EMBL" id="MCO6419226.1"/>
    </source>
</evidence>
<evidence type="ECO:0000256" key="1">
    <source>
        <dbReference type="ARBA" id="ARBA00004651"/>
    </source>
</evidence>
<gene>
    <name evidence="8" type="ORF">JYK14_24130</name>
</gene>
<dbReference type="PANTHER" id="PTHR35007:SF2">
    <property type="entry name" value="PILUS ASSEMBLE PROTEIN"/>
    <property type="match status" value="1"/>
</dbReference>
<feature type="transmembrane region" description="Helical" evidence="6">
    <location>
        <begin position="138"/>
        <end position="158"/>
    </location>
</feature>
<reference evidence="8 9" key="1">
    <citation type="submission" date="2021-12" db="EMBL/GenBank/DDBJ databases">
        <title>Siccirubricoccus leaddurans sp. nov., a high concentration Zn2+ tolerance bacterium.</title>
        <authorList>
            <person name="Cao Y."/>
        </authorList>
    </citation>
    <scope>NUCLEOTIDE SEQUENCE [LARGE SCALE GENOMIC DNA]</scope>
    <source>
        <strain evidence="8 9">KC 17139</strain>
    </source>
</reference>
<feature type="transmembrane region" description="Helical" evidence="6">
    <location>
        <begin position="284"/>
        <end position="310"/>
    </location>
</feature>
<feature type="transmembrane region" description="Helical" evidence="6">
    <location>
        <begin position="12"/>
        <end position="34"/>
    </location>
</feature>
<sequence length="319" mass="34346">MPDSLDPQVLLALGAVGCTLGLAVLAAALIARAAEERDLAGRMRAVVRPAEGDVAEARLRASLGATLLRPILHLGEILRGTAIVAEKDVAEFQRAVAAAGFEARTAVSVFIGVKAVMLAVLPLLAFVGVSLLDMGPMRAVLIIFGTLVLAVFGPNWFLGRMRRPFQKRLRKGLPDALDLMVVAAEAGLGLESALDRVAREMAGSNPAIALELNILVQELRMMPDRRLVLERLGERTGLEGFKRLGSTLSQTIRYGTPLAQALRVLAAEMRQERMMRIEEKTIRLPALLVGPLIFFILPALFIALIGPSVLEIAKVMSPK</sequence>
<accession>A0ABT1DBB5</accession>
<keyword evidence="5 6" id="KW-0472">Membrane</keyword>